<feature type="transmembrane region" description="Helical" evidence="6">
    <location>
        <begin position="139"/>
        <end position="155"/>
    </location>
</feature>
<accession>A0A524RLS9</accession>
<dbReference type="GO" id="GO:0005886">
    <property type="term" value="C:plasma membrane"/>
    <property type="evidence" value="ECO:0007669"/>
    <property type="project" value="UniProtKB-SubCell"/>
</dbReference>
<feature type="transmembrane region" description="Helical" evidence="6">
    <location>
        <begin position="41"/>
        <end position="60"/>
    </location>
</feature>
<feature type="non-terminal residue" evidence="8">
    <location>
        <position position="1"/>
    </location>
</feature>
<evidence type="ECO:0000256" key="6">
    <source>
        <dbReference type="SAM" id="Phobius"/>
    </source>
</evidence>
<feature type="transmembrane region" description="Helical" evidence="6">
    <location>
        <begin position="110"/>
        <end position="127"/>
    </location>
</feature>
<evidence type="ECO:0000256" key="5">
    <source>
        <dbReference type="ARBA" id="ARBA00023136"/>
    </source>
</evidence>
<keyword evidence="5 6" id="KW-0472">Membrane</keyword>
<feature type="transmembrane region" description="Helical" evidence="6">
    <location>
        <begin position="12"/>
        <end position="29"/>
    </location>
</feature>
<dbReference type="AlphaFoldDB" id="A0A524RLS9"/>
<keyword evidence="2" id="KW-1003">Cell membrane</keyword>
<keyword evidence="4 6" id="KW-1133">Transmembrane helix</keyword>
<comment type="subcellular location">
    <subcellularLocation>
        <location evidence="1">Cell membrane</location>
        <topology evidence="1">Multi-pass membrane protein</topology>
    </subcellularLocation>
</comment>
<dbReference type="PANTHER" id="PTHR30619:SF1">
    <property type="entry name" value="RECOMBINATION PROTEIN 2"/>
    <property type="match status" value="1"/>
</dbReference>
<keyword evidence="3 6" id="KW-0812">Transmembrane</keyword>
<dbReference type="Pfam" id="PF03772">
    <property type="entry name" value="Competence"/>
    <property type="match status" value="1"/>
</dbReference>
<dbReference type="InterPro" id="IPR052159">
    <property type="entry name" value="Competence_DNA_uptake"/>
</dbReference>
<evidence type="ECO:0000256" key="1">
    <source>
        <dbReference type="ARBA" id="ARBA00004651"/>
    </source>
</evidence>
<evidence type="ECO:0000313" key="9">
    <source>
        <dbReference type="Proteomes" id="UP000317990"/>
    </source>
</evidence>
<dbReference type="Proteomes" id="UP000317990">
    <property type="component" value="Unassembled WGS sequence"/>
</dbReference>
<dbReference type="InterPro" id="IPR004477">
    <property type="entry name" value="ComEC_N"/>
</dbReference>
<evidence type="ECO:0000256" key="2">
    <source>
        <dbReference type="ARBA" id="ARBA00022475"/>
    </source>
</evidence>
<proteinExistence type="predicted"/>
<sequence>LLRPRWGLDLGFQFSALATLGLLLGAPRLQNWLGRWLPDRLAAALAVPLAANLFTLPLQLSSAGVIPWLAIPANLLLLPWFALLLSGAMALGLLAFLPLGALLAWPLARLLELLIQPLVAVLHWAAAAQPALLLPTGRLPAFSSLALVLALLLLFSRGEPAAQATGPGPWQGPAPQPAAGGRIQVPWALACCGAALVPLLQGLGPSIQRAEQGPLLLLGQWRGRAALVSASSAQWRCRQLLPLLRVRGGRRLDWLLLGAAPGSAATDCWRQLAGEVIDADQLPLPGDAIASAGLRLERLSGQAEVFGLSVGSRRMLVALNARARHWLMHHPRPDALSARWPWRAWAGQPPRMTTAAGEVAESG</sequence>
<feature type="domain" description="ComEC/Rec2-related protein" evidence="7">
    <location>
        <begin position="1"/>
        <end position="155"/>
    </location>
</feature>
<reference evidence="8 9" key="1">
    <citation type="journal article" date="2019" name="mSystems">
        <title>Life at home and on the roam: Genomic adaptions reflect the dual lifestyle of an intracellular, facultative symbiont.</title>
        <authorList>
            <person name="Burgsdorf I."/>
        </authorList>
    </citation>
    <scope>NUCLEOTIDE SEQUENCE [LARGE SCALE GENOMIC DNA]</scope>
    <source>
        <strain evidence="8">277cV</strain>
    </source>
</reference>
<comment type="caution">
    <text evidence="8">The sequence shown here is derived from an EMBL/GenBank/DDBJ whole genome shotgun (WGS) entry which is preliminary data.</text>
</comment>
<name>A0A524RLS9_9CHRO</name>
<evidence type="ECO:0000259" key="7">
    <source>
        <dbReference type="Pfam" id="PF03772"/>
    </source>
</evidence>
<organism evidence="8 9">
    <name type="scientific">Aphanocapsa feldmannii 277cV</name>
    <dbReference type="NCBI Taxonomy" id="2507553"/>
    <lineage>
        <taxon>Bacteria</taxon>
        <taxon>Bacillati</taxon>
        <taxon>Cyanobacteriota</taxon>
        <taxon>Cyanophyceae</taxon>
        <taxon>Oscillatoriophycideae</taxon>
        <taxon>Chroococcales</taxon>
        <taxon>Microcystaceae</taxon>
        <taxon>Aphanocapsa</taxon>
    </lineage>
</organism>
<evidence type="ECO:0000256" key="4">
    <source>
        <dbReference type="ARBA" id="ARBA00022989"/>
    </source>
</evidence>
<dbReference type="EMBL" id="SRMO01000084">
    <property type="protein sequence ID" value="TGG91034.1"/>
    <property type="molecule type" value="Genomic_DNA"/>
</dbReference>
<protein>
    <recommendedName>
        <fullName evidence="7">ComEC/Rec2-related protein domain-containing protein</fullName>
    </recommendedName>
</protein>
<gene>
    <name evidence="8" type="ORF">ERJ67_09260</name>
</gene>
<evidence type="ECO:0000256" key="3">
    <source>
        <dbReference type="ARBA" id="ARBA00022692"/>
    </source>
</evidence>
<dbReference type="PANTHER" id="PTHR30619">
    <property type="entry name" value="DNA INTERNALIZATION/COMPETENCE PROTEIN COMEC/REC2"/>
    <property type="match status" value="1"/>
</dbReference>
<evidence type="ECO:0000313" key="8">
    <source>
        <dbReference type="EMBL" id="TGG91034.1"/>
    </source>
</evidence>
<feature type="transmembrane region" description="Helical" evidence="6">
    <location>
        <begin position="80"/>
        <end position="103"/>
    </location>
</feature>